<organism evidence="2 3">
    <name type="scientific">Bacteroides uniformis</name>
    <dbReference type="NCBI Taxonomy" id="820"/>
    <lineage>
        <taxon>Bacteria</taxon>
        <taxon>Pseudomonadati</taxon>
        <taxon>Bacteroidota</taxon>
        <taxon>Bacteroidia</taxon>
        <taxon>Bacteroidales</taxon>
        <taxon>Bacteroidaceae</taxon>
        <taxon>Bacteroides</taxon>
    </lineage>
</organism>
<dbReference type="Proteomes" id="UP000320533">
    <property type="component" value="Chromosome"/>
</dbReference>
<keyword evidence="1" id="KW-1133">Transmembrane helix</keyword>
<feature type="transmembrane region" description="Helical" evidence="1">
    <location>
        <begin position="38"/>
        <end position="58"/>
    </location>
</feature>
<dbReference type="AlphaFoldDB" id="A0A4Y1VBG0"/>
<name>A0A4Y1VBG0_BACUN</name>
<dbReference type="EMBL" id="AP019724">
    <property type="protein sequence ID" value="BBK85888.1"/>
    <property type="molecule type" value="Genomic_DNA"/>
</dbReference>
<keyword evidence="1" id="KW-0812">Transmembrane</keyword>
<evidence type="ECO:0000313" key="2">
    <source>
        <dbReference type="EMBL" id="BBK85888.1"/>
    </source>
</evidence>
<protein>
    <submittedName>
        <fullName evidence="2">Uncharacterized protein</fullName>
    </submittedName>
</protein>
<proteinExistence type="predicted"/>
<evidence type="ECO:0000313" key="3">
    <source>
        <dbReference type="Proteomes" id="UP000320533"/>
    </source>
</evidence>
<accession>A0A4Y1VBG0</accession>
<evidence type="ECO:0000256" key="1">
    <source>
        <dbReference type="SAM" id="Phobius"/>
    </source>
</evidence>
<sequence length="273" mass="29737">MVLELQEKIVNIERYGWVTTTRILLLLIKKNATMKRTFFLILLFFCALFVKADVLGPYTMDSNVPPTPTGYARVVLPIGGADASVAVSITVCDESGQQYVLRTTTPNAAPYCYFLAYGVYRVVALEDCTAQSNWGALTVGTIFEVTGGGYISLNYIGTISTPSIVQASGTDDNVPPSKVGYNIMKVYGIETNGGGVLVDSDKKEYGIFNYTGHIGGAHYFYIKPGTYTIKSLSATNGNYIYLEYGNVRQPLSAGRTFTVPASFFSIVFSKKAL</sequence>
<keyword evidence="1" id="KW-0472">Membrane</keyword>
<gene>
    <name evidence="2" type="ORF">Bun01g_02580</name>
</gene>
<dbReference type="KEGG" id="bun:Bun01g_02580"/>
<reference evidence="2 3" key="1">
    <citation type="submission" date="2019-06" db="EMBL/GenBank/DDBJ databases">
        <title>Complete genome sequence of Bacteroides uniformis NBRC 113350.</title>
        <authorList>
            <person name="Miura T."/>
            <person name="Furukawa M."/>
            <person name="Shimamura M."/>
            <person name="Ohyama Y."/>
            <person name="Yamazoe A."/>
            <person name="Kawasaki H."/>
        </authorList>
    </citation>
    <scope>NUCLEOTIDE SEQUENCE [LARGE SCALE GENOMIC DNA]</scope>
    <source>
        <strain evidence="2 3">NBRC 113350</strain>
    </source>
</reference>